<accession>A0A2C9UZM4</accession>
<dbReference type="SUPFAM" id="SSF53098">
    <property type="entry name" value="Ribonuclease H-like"/>
    <property type="match status" value="1"/>
</dbReference>
<evidence type="ECO:0008006" key="4">
    <source>
        <dbReference type="Google" id="ProtNLM"/>
    </source>
</evidence>
<proteinExistence type="predicted"/>
<dbReference type="InterPro" id="IPR036397">
    <property type="entry name" value="RNaseH_sf"/>
</dbReference>
<dbReference type="Pfam" id="PF13966">
    <property type="entry name" value="zf-RVT"/>
    <property type="match status" value="1"/>
</dbReference>
<feature type="domain" description="Reverse transcriptase zinc-binding" evidence="2">
    <location>
        <begin position="8"/>
        <end position="74"/>
    </location>
</feature>
<feature type="domain" description="RNase H type-1" evidence="1">
    <location>
        <begin position="79"/>
        <end position="145"/>
    </location>
</feature>
<evidence type="ECO:0000313" key="3">
    <source>
        <dbReference type="EMBL" id="OAY37219.1"/>
    </source>
</evidence>
<dbReference type="EMBL" id="CM004397">
    <property type="protein sequence ID" value="OAY37219.1"/>
    <property type="molecule type" value="Genomic_DNA"/>
</dbReference>
<dbReference type="InterPro" id="IPR053151">
    <property type="entry name" value="RNase_H-like"/>
</dbReference>
<dbReference type="InterPro" id="IPR002156">
    <property type="entry name" value="RNaseH_domain"/>
</dbReference>
<dbReference type="Gene3D" id="3.30.420.10">
    <property type="entry name" value="Ribonuclease H-like superfamily/Ribonuclease H"/>
    <property type="match status" value="1"/>
</dbReference>
<sequence>MVSVSNYLNQRIWSLPTTQRIRLFLWEMAQWKLMCNKERKKRHLTTVNACPVCKCQIETVIHALRECSMAKKLWQELGVDKGWKQVVIQCDSKVIVFLLQEKAIGTYRVKNFLAICKRMISQEWRMQVHHIYREANSVADDLANLTFSNGLGFKLIIFPPAAVCHLLDEDKDGVV</sequence>
<evidence type="ECO:0000259" key="1">
    <source>
        <dbReference type="Pfam" id="PF13456"/>
    </source>
</evidence>
<dbReference type="InterPro" id="IPR012337">
    <property type="entry name" value="RNaseH-like_sf"/>
</dbReference>
<dbReference type="Pfam" id="PF13456">
    <property type="entry name" value="RVT_3"/>
    <property type="match status" value="1"/>
</dbReference>
<dbReference type="InterPro" id="IPR044730">
    <property type="entry name" value="RNase_H-like_dom_plant"/>
</dbReference>
<dbReference type="AlphaFoldDB" id="A0A2C9UZM4"/>
<dbReference type="InterPro" id="IPR026960">
    <property type="entry name" value="RVT-Znf"/>
</dbReference>
<dbReference type="PANTHER" id="PTHR47723">
    <property type="entry name" value="OS05G0353850 PROTEIN"/>
    <property type="match status" value="1"/>
</dbReference>
<dbReference type="GO" id="GO:0004523">
    <property type="term" value="F:RNA-DNA hybrid ribonuclease activity"/>
    <property type="evidence" value="ECO:0007669"/>
    <property type="project" value="InterPro"/>
</dbReference>
<dbReference type="GO" id="GO:0003676">
    <property type="term" value="F:nucleic acid binding"/>
    <property type="evidence" value="ECO:0007669"/>
    <property type="project" value="InterPro"/>
</dbReference>
<dbReference type="PANTHER" id="PTHR47723:SF19">
    <property type="entry name" value="POLYNUCLEOTIDYL TRANSFERASE, RIBONUCLEASE H-LIKE SUPERFAMILY PROTEIN"/>
    <property type="match status" value="1"/>
</dbReference>
<dbReference type="CDD" id="cd06222">
    <property type="entry name" value="RNase_H_like"/>
    <property type="match status" value="1"/>
</dbReference>
<reference evidence="3" key="1">
    <citation type="submission" date="2016-02" db="EMBL/GenBank/DDBJ databases">
        <title>WGS assembly of Manihot esculenta.</title>
        <authorList>
            <person name="Bredeson J.V."/>
            <person name="Prochnik S.E."/>
            <person name="Lyons J.B."/>
            <person name="Schmutz J."/>
            <person name="Grimwood J."/>
            <person name="Vrebalov J."/>
            <person name="Bart R.S."/>
            <person name="Amuge T."/>
            <person name="Ferguson M.E."/>
            <person name="Green R."/>
            <person name="Putnam N."/>
            <person name="Stites J."/>
            <person name="Rounsley S."/>
            <person name="Rokhsar D.S."/>
        </authorList>
    </citation>
    <scope>NUCLEOTIDE SEQUENCE [LARGE SCALE GENOMIC DNA]</scope>
    <source>
        <tissue evidence="3">Leaf</tissue>
    </source>
</reference>
<name>A0A2C9UZM4_MANES</name>
<protein>
    <recommendedName>
        <fullName evidence="4">RNase H type-1 domain-containing protein</fullName>
    </recommendedName>
</protein>
<organism evidence="3">
    <name type="scientific">Manihot esculenta</name>
    <name type="common">Cassava</name>
    <name type="synonym">Jatropha manihot</name>
    <dbReference type="NCBI Taxonomy" id="3983"/>
    <lineage>
        <taxon>Eukaryota</taxon>
        <taxon>Viridiplantae</taxon>
        <taxon>Streptophyta</taxon>
        <taxon>Embryophyta</taxon>
        <taxon>Tracheophyta</taxon>
        <taxon>Spermatophyta</taxon>
        <taxon>Magnoliopsida</taxon>
        <taxon>eudicotyledons</taxon>
        <taxon>Gunneridae</taxon>
        <taxon>Pentapetalae</taxon>
        <taxon>rosids</taxon>
        <taxon>fabids</taxon>
        <taxon>Malpighiales</taxon>
        <taxon>Euphorbiaceae</taxon>
        <taxon>Crotonoideae</taxon>
        <taxon>Manihoteae</taxon>
        <taxon>Manihot</taxon>
    </lineage>
</organism>
<evidence type="ECO:0000259" key="2">
    <source>
        <dbReference type="Pfam" id="PF13966"/>
    </source>
</evidence>
<gene>
    <name evidence="3" type="ORF">MANES_11G084200</name>
</gene>